<evidence type="ECO:0000256" key="6">
    <source>
        <dbReference type="ARBA" id="ARBA00022692"/>
    </source>
</evidence>
<keyword evidence="8" id="KW-0677">Repeat</keyword>
<evidence type="ECO:0000256" key="4">
    <source>
        <dbReference type="ARBA" id="ARBA00022475"/>
    </source>
</evidence>
<dbReference type="InterPro" id="IPR008250">
    <property type="entry name" value="ATPase_P-typ_transduc_dom_A_sf"/>
</dbReference>
<feature type="transmembrane region" description="Helical" evidence="18">
    <location>
        <begin position="453"/>
        <end position="475"/>
    </location>
</feature>
<feature type="transmembrane region" description="Helical" evidence="18">
    <location>
        <begin position="481"/>
        <end position="504"/>
    </location>
</feature>
<dbReference type="PANTHER" id="PTHR48085">
    <property type="entry name" value="CADMIUM/ZINC-TRANSPORTING ATPASE HMA2-RELATED"/>
    <property type="match status" value="1"/>
</dbReference>
<evidence type="ECO:0000256" key="19">
    <source>
        <dbReference type="SAM" id="MobiDB-lite"/>
    </source>
</evidence>
<dbReference type="InterPro" id="IPR006122">
    <property type="entry name" value="HMA_Cu_ion-bd"/>
</dbReference>
<comment type="catalytic activity">
    <reaction evidence="17">
        <text>Zn(2+)(in) + ATP + H2O = Zn(2+)(out) + ADP + phosphate + H(+)</text>
        <dbReference type="Rhea" id="RHEA:20621"/>
        <dbReference type="ChEBI" id="CHEBI:15377"/>
        <dbReference type="ChEBI" id="CHEBI:15378"/>
        <dbReference type="ChEBI" id="CHEBI:29105"/>
        <dbReference type="ChEBI" id="CHEBI:30616"/>
        <dbReference type="ChEBI" id="CHEBI:43474"/>
        <dbReference type="ChEBI" id="CHEBI:456216"/>
        <dbReference type="EC" id="7.2.2.12"/>
    </reaction>
</comment>
<dbReference type="NCBIfam" id="TIGR01525">
    <property type="entry name" value="ATPase-IB_hvy"/>
    <property type="match status" value="1"/>
</dbReference>
<dbReference type="InterPro" id="IPR023298">
    <property type="entry name" value="ATPase_P-typ_TM_dom_sf"/>
</dbReference>
<comment type="caution">
    <text evidence="21">The sequence shown here is derived from an EMBL/GenBank/DDBJ whole genome shotgun (WGS) entry which is preliminary data.</text>
</comment>
<dbReference type="PROSITE" id="PS01047">
    <property type="entry name" value="HMA_1"/>
    <property type="match status" value="1"/>
</dbReference>
<evidence type="ECO:0000256" key="7">
    <source>
        <dbReference type="ARBA" id="ARBA00022723"/>
    </source>
</evidence>
<keyword evidence="9 18" id="KW-0547">Nucleotide-binding</keyword>
<dbReference type="InterPro" id="IPR018303">
    <property type="entry name" value="ATPase_P-typ_P_site"/>
</dbReference>
<comment type="similarity">
    <text evidence="2 18">Belongs to the cation transport ATPase (P-type) (TC 3.A.3) family. Type IB subfamily.</text>
</comment>
<feature type="domain" description="HMA" evidence="20">
    <location>
        <begin position="81"/>
        <end position="147"/>
    </location>
</feature>
<feature type="domain" description="HMA" evidence="20">
    <location>
        <begin position="1"/>
        <end position="57"/>
    </location>
</feature>
<gene>
    <name evidence="21" type="ORF">QWZ14_12285</name>
</gene>
<evidence type="ECO:0000256" key="9">
    <source>
        <dbReference type="ARBA" id="ARBA00022741"/>
    </source>
</evidence>
<dbReference type="InterPro" id="IPR059000">
    <property type="entry name" value="ATPase_P-type_domA"/>
</dbReference>
<dbReference type="InterPro" id="IPR017969">
    <property type="entry name" value="Heavy-metal-associated_CS"/>
</dbReference>
<dbReference type="PROSITE" id="PS00154">
    <property type="entry name" value="ATPASE_E1_E2"/>
    <property type="match status" value="1"/>
</dbReference>
<dbReference type="CDD" id="cd00371">
    <property type="entry name" value="HMA"/>
    <property type="match status" value="2"/>
</dbReference>
<evidence type="ECO:0000256" key="3">
    <source>
        <dbReference type="ARBA" id="ARBA00022448"/>
    </source>
</evidence>
<proteinExistence type="inferred from homology"/>
<dbReference type="EC" id="7.2.2.12" evidence="16"/>
<evidence type="ECO:0000256" key="11">
    <source>
        <dbReference type="ARBA" id="ARBA00022967"/>
    </source>
</evidence>
<keyword evidence="5" id="KW-0597">Phosphoprotein</keyword>
<feature type="transmembrane region" description="Helical" evidence="18">
    <location>
        <begin position="228"/>
        <end position="246"/>
    </location>
</feature>
<keyword evidence="4 18" id="KW-1003">Cell membrane</keyword>
<keyword evidence="12 18" id="KW-1133">Transmembrane helix</keyword>
<dbReference type="PANTHER" id="PTHR48085:SF5">
    <property type="entry name" value="CADMIUM_ZINC-TRANSPORTING ATPASE HMA4-RELATED"/>
    <property type="match status" value="1"/>
</dbReference>
<evidence type="ECO:0000256" key="18">
    <source>
        <dbReference type="RuleBase" id="RU362081"/>
    </source>
</evidence>
<feature type="compositionally biased region" description="Basic and acidic residues" evidence="19">
    <location>
        <begin position="162"/>
        <end position="178"/>
    </location>
</feature>
<keyword evidence="14" id="KW-0406">Ion transport</keyword>
<dbReference type="Gene3D" id="3.40.1110.10">
    <property type="entry name" value="Calcium-transporting ATPase, cytoplasmic domain N"/>
    <property type="match status" value="1"/>
</dbReference>
<dbReference type="Gene3D" id="2.70.150.10">
    <property type="entry name" value="Calcium-transporting ATPase, cytoplasmic transduction domain A"/>
    <property type="match status" value="1"/>
</dbReference>
<evidence type="ECO:0000256" key="1">
    <source>
        <dbReference type="ARBA" id="ARBA00004651"/>
    </source>
</evidence>
<dbReference type="InterPro" id="IPR027256">
    <property type="entry name" value="P-typ_ATPase_IB"/>
</dbReference>
<keyword evidence="22" id="KW-1185">Reference proteome</keyword>
<comment type="subcellular location">
    <subcellularLocation>
        <location evidence="1">Cell membrane</location>
        <topology evidence="1">Multi-pass membrane protein</topology>
    </subcellularLocation>
</comment>
<feature type="region of interest" description="Disordered" evidence="19">
    <location>
        <begin position="155"/>
        <end position="216"/>
    </location>
</feature>
<evidence type="ECO:0000256" key="2">
    <source>
        <dbReference type="ARBA" id="ARBA00006024"/>
    </source>
</evidence>
<evidence type="ECO:0000256" key="17">
    <source>
        <dbReference type="ARBA" id="ARBA00047308"/>
    </source>
</evidence>
<evidence type="ECO:0000256" key="5">
    <source>
        <dbReference type="ARBA" id="ARBA00022553"/>
    </source>
</evidence>
<keyword evidence="13" id="KW-0186">Copper</keyword>
<dbReference type="PRINTS" id="PR00119">
    <property type="entry name" value="CATATPASE"/>
</dbReference>
<sequence length="675" mass="69137">MDCASCVAKVTKAVERLPGVSDVAVNLMAERLTATLADPAGAAAVERQVATLGYKATRLDAPPATTSFPIISATPASVAPATLAWRVEGMDCASCVAKVEGALQRLPGVSDIAVNLMAERLTLRLAPGGGDAATIEQALSGLGYAARPLLGGAVVPPAATRPAHDQTEPDHANHDHAGHNHSSHTHAGTAGQAEEADKGHGGFGHSHADHDDPADAAKPWYGTGKARLVWLLGALVLGAYALSLVLPERLTYPLFLVATAVAVVPFGQRAFALARAGSPFSIETLMVTAAIGAAIIGAAEEAAVVVLLFALGELLENVAAGRARAGIRALATLMPRTALRVRADGSTEGVDSDRLAVGDLVLIRPGDRVPCDGSIEDGQSALDESPVTGESVPVARGPGEAVVAGSINADGALRVRVTRAASDNTIARIIRMVEEATASRAPTQRFIERFSKWWTPGAMIVSLLVILVPPFLLGWDWWTSIYRSLAVLLIACPCALVISVPAAMASGLSAGARRGLLIKGGAALESIGAARTVAFDKTGTLTEGRPRITDVVPAAGTSEQDLLAYAAGVEAGSAHPLAKAVLAEAEARGIAAPQSSVAEAVQGRAVTALVSGRRVAVGSPRYAEEIGADLGPLAGRVETLESEGKTTVVVLVDRAVAGVLAIRDEPRGDATEGIA</sequence>
<evidence type="ECO:0000259" key="20">
    <source>
        <dbReference type="PROSITE" id="PS50846"/>
    </source>
</evidence>
<reference evidence="22" key="1">
    <citation type="journal article" date="2019" name="Int. J. Syst. Evol. Microbiol.">
        <title>The Global Catalogue of Microorganisms (GCM) 10K type strain sequencing project: providing services to taxonomists for standard genome sequencing and annotation.</title>
        <authorList>
            <consortium name="The Broad Institute Genomics Platform"/>
            <consortium name="The Broad Institute Genome Sequencing Center for Infectious Disease"/>
            <person name="Wu L."/>
            <person name="Ma J."/>
        </authorList>
    </citation>
    <scope>NUCLEOTIDE SEQUENCE [LARGE SCALE GENOMIC DNA]</scope>
    <source>
        <strain evidence="22">CECT 7131</strain>
    </source>
</reference>
<dbReference type="Pfam" id="PF00702">
    <property type="entry name" value="Hydrolase"/>
    <property type="match status" value="1"/>
</dbReference>
<feature type="non-terminal residue" evidence="21">
    <location>
        <position position="675"/>
    </location>
</feature>
<evidence type="ECO:0000313" key="21">
    <source>
        <dbReference type="EMBL" id="MDN3565140.1"/>
    </source>
</evidence>
<dbReference type="SUPFAM" id="SSF81660">
    <property type="entry name" value="Metal cation-transporting ATPase, ATP-binding domain N"/>
    <property type="match status" value="1"/>
</dbReference>
<keyword evidence="11" id="KW-1278">Translocase</keyword>
<accession>A0ABT8A5U1</accession>
<dbReference type="RefSeq" id="WP_290316961.1">
    <property type="nucleotide sequence ID" value="NZ_JAUFPN010000134.1"/>
</dbReference>
<organism evidence="21 22">
    <name type="scientific">Paeniroseomonas aquatica</name>
    <dbReference type="NCBI Taxonomy" id="373043"/>
    <lineage>
        <taxon>Bacteria</taxon>
        <taxon>Pseudomonadati</taxon>
        <taxon>Pseudomonadota</taxon>
        <taxon>Alphaproteobacteria</taxon>
        <taxon>Acetobacterales</taxon>
        <taxon>Acetobacteraceae</taxon>
        <taxon>Paeniroseomonas</taxon>
    </lineage>
</organism>
<dbReference type="NCBIfam" id="TIGR01494">
    <property type="entry name" value="ATPase_P-type"/>
    <property type="match status" value="1"/>
</dbReference>
<dbReference type="InterPro" id="IPR051014">
    <property type="entry name" value="Cation_Transport_ATPase_IB"/>
</dbReference>
<dbReference type="Gene3D" id="3.30.70.100">
    <property type="match status" value="2"/>
</dbReference>
<dbReference type="Pfam" id="PF00403">
    <property type="entry name" value="HMA"/>
    <property type="match status" value="2"/>
</dbReference>
<dbReference type="Proteomes" id="UP001529369">
    <property type="component" value="Unassembled WGS sequence"/>
</dbReference>
<evidence type="ECO:0000256" key="8">
    <source>
        <dbReference type="ARBA" id="ARBA00022737"/>
    </source>
</evidence>
<evidence type="ECO:0000313" key="22">
    <source>
        <dbReference type="Proteomes" id="UP001529369"/>
    </source>
</evidence>
<keyword evidence="7 18" id="KW-0479">Metal-binding</keyword>
<feature type="transmembrane region" description="Helical" evidence="18">
    <location>
        <begin position="252"/>
        <end position="272"/>
    </location>
</feature>
<dbReference type="SUPFAM" id="SSF55008">
    <property type="entry name" value="HMA, heavy metal-associated domain"/>
    <property type="match status" value="2"/>
</dbReference>
<dbReference type="SUPFAM" id="SSF81653">
    <property type="entry name" value="Calcium ATPase, transduction domain A"/>
    <property type="match status" value="1"/>
</dbReference>
<evidence type="ECO:0000256" key="13">
    <source>
        <dbReference type="ARBA" id="ARBA00023008"/>
    </source>
</evidence>
<name>A0ABT8A5U1_9PROT</name>
<dbReference type="PRINTS" id="PR00941">
    <property type="entry name" value="CDATPASE"/>
</dbReference>
<evidence type="ECO:0000256" key="12">
    <source>
        <dbReference type="ARBA" id="ARBA00022989"/>
    </source>
</evidence>
<evidence type="ECO:0000256" key="10">
    <source>
        <dbReference type="ARBA" id="ARBA00022840"/>
    </source>
</evidence>
<evidence type="ECO:0000256" key="14">
    <source>
        <dbReference type="ARBA" id="ARBA00023065"/>
    </source>
</evidence>
<evidence type="ECO:0000256" key="16">
    <source>
        <dbReference type="ARBA" id="ARBA00039097"/>
    </source>
</evidence>
<dbReference type="InterPro" id="IPR006121">
    <property type="entry name" value="HMA_dom"/>
</dbReference>
<dbReference type="InterPro" id="IPR023299">
    <property type="entry name" value="ATPase_P-typ_cyto_dom_N"/>
</dbReference>
<dbReference type="NCBIfam" id="TIGR01512">
    <property type="entry name" value="ATPase-IB2_Cd"/>
    <property type="match status" value="1"/>
</dbReference>
<dbReference type="InterPro" id="IPR023214">
    <property type="entry name" value="HAD_sf"/>
</dbReference>
<dbReference type="EMBL" id="JAUFPN010000134">
    <property type="protein sequence ID" value="MDN3565140.1"/>
    <property type="molecule type" value="Genomic_DNA"/>
</dbReference>
<feature type="transmembrane region" description="Helical" evidence="18">
    <location>
        <begin position="279"/>
        <end position="296"/>
    </location>
</feature>
<keyword evidence="3" id="KW-0813">Transport</keyword>
<dbReference type="PROSITE" id="PS50846">
    <property type="entry name" value="HMA_2"/>
    <property type="match status" value="2"/>
</dbReference>
<protein>
    <recommendedName>
        <fullName evidence="16">P-type Zn(2+) transporter</fullName>
        <ecNumber evidence="16">7.2.2.12</ecNumber>
    </recommendedName>
</protein>
<keyword evidence="10 18" id="KW-0067">ATP-binding</keyword>
<keyword evidence="15 18" id="KW-0472">Membrane</keyword>
<feature type="compositionally biased region" description="Basic and acidic residues" evidence="19">
    <location>
        <begin position="195"/>
        <end position="215"/>
    </location>
</feature>
<dbReference type="Pfam" id="PF00122">
    <property type="entry name" value="E1-E2_ATPase"/>
    <property type="match status" value="1"/>
</dbReference>
<evidence type="ECO:0000256" key="15">
    <source>
        <dbReference type="ARBA" id="ARBA00023136"/>
    </source>
</evidence>
<keyword evidence="6 18" id="KW-0812">Transmembrane</keyword>
<dbReference type="SUPFAM" id="SSF81665">
    <property type="entry name" value="Calcium ATPase, transmembrane domain M"/>
    <property type="match status" value="1"/>
</dbReference>
<dbReference type="InterPro" id="IPR036163">
    <property type="entry name" value="HMA_dom_sf"/>
</dbReference>
<dbReference type="Gene3D" id="3.40.50.1000">
    <property type="entry name" value="HAD superfamily/HAD-like"/>
    <property type="match status" value="1"/>
</dbReference>
<dbReference type="InterPro" id="IPR001757">
    <property type="entry name" value="P_typ_ATPase"/>
</dbReference>
<dbReference type="NCBIfam" id="TIGR00003">
    <property type="entry name" value="copper ion binding protein"/>
    <property type="match status" value="1"/>
</dbReference>